<dbReference type="EMBL" id="FNBT01000003">
    <property type="protein sequence ID" value="SDF41297.1"/>
    <property type="molecule type" value="Genomic_DNA"/>
</dbReference>
<accession>A0A1G7KVN7</accession>
<evidence type="ECO:0000256" key="1">
    <source>
        <dbReference type="ARBA" id="ARBA00022679"/>
    </source>
</evidence>
<dbReference type="Proteomes" id="UP000199406">
    <property type="component" value="Unassembled WGS sequence"/>
</dbReference>
<dbReference type="PANTHER" id="PTHR43877">
    <property type="entry name" value="AMINOALKYLPHOSPHONATE N-ACETYLTRANSFERASE-RELATED-RELATED"/>
    <property type="match status" value="1"/>
</dbReference>
<name>A0A1G7KVN7_9ACTN</name>
<organism evidence="4 5">
    <name type="scientific">Blastococcus aurantiacus</name>
    <dbReference type="NCBI Taxonomy" id="1550231"/>
    <lineage>
        <taxon>Bacteria</taxon>
        <taxon>Bacillati</taxon>
        <taxon>Actinomycetota</taxon>
        <taxon>Actinomycetes</taxon>
        <taxon>Geodermatophilales</taxon>
        <taxon>Geodermatophilaceae</taxon>
        <taxon>Blastococcus</taxon>
    </lineage>
</organism>
<dbReference type="InterPro" id="IPR050832">
    <property type="entry name" value="Bact_Acetyltransf"/>
</dbReference>
<dbReference type="AlphaFoldDB" id="A0A1G7KVN7"/>
<dbReference type="Pfam" id="PF00583">
    <property type="entry name" value="Acetyltransf_1"/>
    <property type="match status" value="1"/>
</dbReference>
<dbReference type="STRING" id="1550231.SAMN05660662_2106"/>
<dbReference type="RefSeq" id="WP_091765627.1">
    <property type="nucleotide sequence ID" value="NZ_FNBT01000003.1"/>
</dbReference>
<gene>
    <name evidence="4" type="ORF">SAMN05660662_2106</name>
</gene>
<evidence type="ECO:0000313" key="5">
    <source>
        <dbReference type="Proteomes" id="UP000199406"/>
    </source>
</evidence>
<dbReference type="PROSITE" id="PS51186">
    <property type="entry name" value="GNAT"/>
    <property type="match status" value="1"/>
</dbReference>
<keyword evidence="2" id="KW-0012">Acyltransferase</keyword>
<dbReference type="GO" id="GO:0005840">
    <property type="term" value="C:ribosome"/>
    <property type="evidence" value="ECO:0007669"/>
    <property type="project" value="UniProtKB-KW"/>
</dbReference>
<dbReference type="InterPro" id="IPR000182">
    <property type="entry name" value="GNAT_dom"/>
</dbReference>
<feature type="domain" description="N-acetyltransferase" evidence="3">
    <location>
        <begin position="3"/>
        <end position="163"/>
    </location>
</feature>
<evidence type="ECO:0000256" key="2">
    <source>
        <dbReference type="ARBA" id="ARBA00023315"/>
    </source>
</evidence>
<protein>
    <submittedName>
        <fullName evidence="4">Ribosomal protein S18 acetylase RimI</fullName>
    </submittedName>
</protein>
<dbReference type="Gene3D" id="3.40.630.30">
    <property type="match status" value="1"/>
</dbReference>
<dbReference type="OrthoDB" id="9803233at2"/>
<keyword evidence="1" id="KW-0808">Transferase</keyword>
<sequence length="163" mass="17961">MPTSIRPFAESDIAPVVDLSLRAWAPVFDSFRQVLGEAIFLHLYPQWSAMQAAAVERVCRDEAMPTWVAEHEGRAVGFVAIVHGRQEDEPNSSEIEMIAVDPVHQRRGIAADLIAFAVERMREHGSELAVIGTGGDPGHAPARAAYEQAGFTPLPLVRYYKLL</sequence>
<dbReference type="CDD" id="cd04301">
    <property type="entry name" value="NAT_SF"/>
    <property type="match status" value="1"/>
</dbReference>
<dbReference type="GO" id="GO:0016747">
    <property type="term" value="F:acyltransferase activity, transferring groups other than amino-acyl groups"/>
    <property type="evidence" value="ECO:0007669"/>
    <property type="project" value="InterPro"/>
</dbReference>
<proteinExistence type="predicted"/>
<evidence type="ECO:0000313" key="4">
    <source>
        <dbReference type="EMBL" id="SDF41297.1"/>
    </source>
</evidence>
<dbReference type="InterPro" id="IPR016181">
    <property type="entry name" value="Acyl_CoA_acyltransferase"/>
</dbReference>
<keyword evidence="5" id="KW-1185">Reference proteome</keyword>
<evidence type="ECO:0000259" key="3">
    <source>
        <dbReference type="PROSITE" id="PS51186"/>
    </source>
</evidence>
<dbReference type="SUPFAM" id="SSF55729">
    <property type="entry name" value="Acyl-CoA N-acyltransferases (Nat)"/>
    <property type="match status" value="1"/>
</dbReference>
<keyword evidence="4" id="KW-0687">Ribonucleoprotein</keyword>
<keyword evidence="4" id="KW-0689">Ribosomal protein</keyword>
<reference evidence="5" key="1">
    <citation type="submission" date="2016-10" db="EMBL/GenBank/DDBJ databases">
        <authorList>
            <person name="Varghese N."/>
            <person name="Submissions S."/>
        </authorList>
    </citation>
    <scope>NUCLEOTIDE SEQUENCE [LARGE SCALE GENOMIC DNA]</scope>
    <source>
        <strain evidence="5">DSM 44268</strain>
    </source>
</reference>